<gene>
    <name evidence="3" type="ORF">BgAZ_304420</name>
</gene>
<comment type="caution">
    <text evidence="3">The sequence shown here is derived from an EMBL/GenBank/DDBJ whole genome shotgun (WGS) entry which is preliminary data.</text>
</comment>
<protein>
    <submittedName>
        <fullName evidence="3">Uncharacterized protein</fullName>
    </submittedName>
</protein>
<organism evidence="3 4">
    <name type="scientific">Babesia gibsoni</name>
    <dbReference type="NCBI Taxonomy" id="33632"/>
    <lineage>
        <taxon>Eukaryota</taxon>
        <taxon>Sar</taxon>
        <taxon>Alveolata</taxon>
        <taxon>Apicomplexa</taxon>
        <taxon>Aconoidasida</taxon>
        <taxon>Piroplasmida</taxon>
        <taxon>Babesiidae</taxon>
        <taxon>Babesia</taxon>
    </lineage>
</organism>
<evidence type="ECO:0000256" key="2">
    <source>
        <dbReference type="SAM" id="SignalP"/>
    </source>
</evidence>
<evidence type="ECO:0000313" key="3">
    <source>
        <dbReference type="EMBL" id="KAK1442924.1"/>
    </source>
</evidence>
<feature type="region of interest" description="Disordered" evidence="1">
    <location>
        <begin position="512"/>
        <end position="545"/>
    </location>
</feature>
<dbReference type="Proteomes" id="UP001230268">
    <property type="component" value="Unassembled WGS sequence"/>
</dbReference>
<evidence type="ECO:0000313" key="4">
    <source>
        <dbReference type="Proteomes" id="UP001230268"/>
    </source>
</evidence>
<dbReference type="AlphaFoldDB" id="A0AAD8PDK9"/>
<sequence>MVSFSMKYGAPLLLIFYTRLMVRVVSTTPFDMDKQPSEVYEDVEDTPIYEPEEFEPSSVYISKPSFEMDKTIPSEIPSIAEATRMYTAEGDPKNVDIKIVQPKLLNSAEEAMGMAKRLYNEVERMNHIFMGKSPELISIHVKYTSFLTEILKNKKGLAHMNFIHRYIEQNRFLKNTVLSYESKMAALVSEAGQAYTAISDKYQSILLDFERHYTRPEYVINTAVSSLLGMGDAYKTLFQVSKNVAETNKDIRLALNKLRASSVYMFAYALSLDILFNEILPMRTRAVQNIMGIRTTGSMLSGYVDNIKNRGKSIMELLKTVQLSNADKSRISDIHSQVRLISEKGTQIFKTTASLAKNTHREAISLINTKIAAVVEVWNQQYKRPIIMSNNLIKAYRRLVTFIDKIEMEHGKIHRNKQALYTMATHCNELYQEVLRLAGLPTTGSSIGGGSAVHATKVVSDRSTSEEIPRGLPKPLVPVVKQASRELPLPPQEQVVDNELYRPVPLKRTKIGGAVSVEPQQETPKADENIYGSIDDDTPSQQSDDDYEWLFYPKGQGIADMPDHSQGTDQAQTSAYGSPQKYPDNTTYDVSDDLGKVEKADDSDILKPFGNDGVLFGDIGKGHTKKEDYPLDEAKQDTPAYDEIDVLVQLNEYFSSLTGQLMNVKDFVLEHSAKDSGEELVIVSKLIMKKIILICTAYSTPMCDAAKQKP</sequence>
<feature type="region of interest" description="Disordered" evidence="1">
    <location>
        <begin position="558"/>
        <end position="586"/>
    </location>
</feature>
<dbReference type="EMBL" id="JAVEPI010000003">
    <property type="protein sequence ID" value="KAK1442924.1"/>
    <property type="molecule type" value="Genomic_DNA"/>
</dbReference>
<name>A0AAD8PDK9_BABGI</name>
<feature type="compositionally biased region" description="Polar residues" evidence="1">
    <location>
        <begin position="565"/>
        <end position="586"/>
    </location>
</feature>
<keyword evidence="4" id="KW-1185">Reference proteome</keyword>
<feature type="chain" id="PRO_5042076152" evidence="2">
    <location>
        <begin position="28"/>
        <end position="710"/>
    </location>
</feature>
<accession>A0AAD8PDK9</accession>
<feature type="signal peptide" evidence="2">
    <location>
        <begin position="1"/>
        <end position="27"/>
    </location>
</feature>
<keyword evidence="2" id="KW-0732">Signal</keyword>
<proteinExistence type="predicted"/>
<reference evidence="3" key="1">
    <citation type="submission" date="2023-08" db="EMBL/GenBank/DDBJ databases">
        <title>Draft sequence of the Babesia gibsoni genome.</title>
        <authorList>
            <person name="Yamagishi J.Y."/>
            <person name="Xuan X.X."/>
        </authorList>
    </citation>
    <scope>NUCLEOTIDE SEQUENCE</scope>
    <source>
        <strain evidence="3">Azabu</strain>
    </source>
</reference>
<feature type="compositionally biased region" description="Acidic residues" evidence="1">
    <location>
        <begin position="534"/>
        <end position="545"/>
    </location>
</feature>
<evidence type="ECO:0000256" key="1">
    <source>
        <dbReference type="SAM" id="MobiDB-lite"/>
    </source>
</evidence>